<sequence length="66" mass="7819">MNNFNMPFPTDIGEEETLRDYSIRKQIECEEYREQSAQLKDGIRQIVMMTDDDKVVEICNQMLSEV</sequence>
<comment type="caution">
    <text evidence="1">The sequence shown here is derived from an EMBL/GenBank/DDBJ whole genome shotgun (WGS) entry which is preliminary data.</text>
</comment>
<accession>A0ABU4IX87</accession>
<evidence type="ECO:0000313" key="1">
    <source>
        <dbReference type="EMBL" id="MDW6094012.1"/>
    </source>
</evidence>
<evidence type="ECO:0000313" key="2">
    <source>
        <dbReference type="Proteomes" id="UP001279860"/>
    </source>
</evidence>
<dbReference type="RefSeq" id="WP_318585366.1">
    <property type="nucleotide sequence ID" value="NZ_JAWRCP010000002.1"/>
</dbReference>
<name>A0ABU4IX87_9VIBR</name>
<protein>
    <submittedName>
        <fullName evidence="1">Uncharacterized protein</fullName>
    </submittedName>
</protein>
<reference evidence="1 2" key="1">
    <citation type="submission" date="2023-11" db="EMBL/GenBank/DDBJ databases">
        <title>Plant-associative lifestyle of Vibrio porteresiae and its evolutionary dynamics.</title>
        <authorList>
            <person name="Rameshkumar N."/>
            <person name="Kirti K."/>
        </authorList>
    </citation>
    <scope>NUCLEOTIDE SEQUENCE [LARGE SCALE GENOMIC DNA]</scope>
    <source>
        <strain evidence="1 2">MSSRF7</strain>
    </source>
</reference>
<gene>
    <name evidence="1" type="ORF">SBX64_15850</name>
</gene>
<proteinExistence type="predicted"/>
<dbReference type="Proteomes" id="UP001279860">
    <property type="component" value="Unassembled WGS sequence"/>
</dbReference>
<keyword evidence="2" id="KW-1185">Reference proteome</keyword>
<organism evidence="1 2">
    <name type="scientific">Vibrio rhizosphaerae</name>
    <dbReference type="NCBI Taxonomy" id="398736"/>
    <lineage>
        <taxon>Bacteria</taxon>
        <taxon>Pseudomonadati</taxon>
        <taxon>Pseudomonadota</taxon>
        <taxon>Gammaproteobacteria</taxon>
        <taxon>Vibrionales</taxon>
        <taxon>Vibrionaceae</taxon>
        <taxon>Vibrio</taxon>
    </lineage>
</organism>
<dbReference type="EMBL" id="JAWRCP010000002">
    <property type="protein sequence ID" value="MDW6094012.1"/>
    <property type="molecule type" value="Genomic_DNA"/>
</dbReference>